<sequence>MASPASFSILILVLVSSLTNEAAVARDIPVVSKMSLYSLGHFVRPKSLNYNPIVGSPGGNAVSITGLSPSPPPSVVLESEPPQKPSPPTCLPKC</sequence>
<keyword evidence="4" id="KW-1185">Reference proteome</keyword>
<feature type="chain" id="PRO_5044815036" evidence="2">
    <location>
        <begin position="26"/>
        <end position="94"/>
    </location>
</feature>
<name>A0ABD1GG15_SALDI</name>
<organism evidence="3 4">
    <name type="scientific">Salvia divinorum</name>
    <name type="common">Maria pastora</name>
    <name type="synonym">Diviner's sage</name>
    <dbReference type="NCBI Taxonomy" id="28513"/>
    <lineage>
        <taxon>Eukaryota</taxon>
        <taxon>Viridiplantae</taxon>
        <taxon>Streptophyta</taxon>
        <taxon>Embryophyta</taxon>
        <taxon>Tracheophyta</taxon>
        <taxon>Spermatophyta</taxon>
        <taxon>Magnoliopsida</taxon>
        <taxon>eudicotyledons</taxon>
        <taxon>Gunneridae</taxon>
        <taxon>Pentapetalae</taxon>
        <taxon>asterids</taxon>
        <taxon>lamiids</taxon>
        <taxon>Lamiales</taxon>
        <taxon>Lamiaceae</taxon>
        <taxon>Nepetoideae</taxon>
        <taxon>Mentheae</taxon>
        <taxon>Salviinae</taxon>
        <taxon>Salvia</taxon>
        <taxon>Salvia subgen. Calosphace</taxon>
    </lineage>
</organism>
<dbReference type="AlphaFoldDB" id="A0ABD1GG15"/>
<evidence type="ECO:0000256" key="2">
    <source>
        <dbReference type="SAM" id="SignalP"/>
    </source>
</evidence>
<feature type="compositionally biased region" description="Pro residues" evidence="1">
    <location>
        <begin position="82"/>
        <end position="94"/>
    </location>
</feature>
<reference evidence="3 4" key="1">
    <citation type="submission" date="2024-06" db="EMBL/GenBank/DDBJ databases">
        <title>A chromosome level genome sequence of Diviner's sage (Salvia divinorum).</title>
        <authorList>
            <person name="Ford S.A."/>
            <person name="Ro D.-K."/>
            <person name="Ness R.W."/>
            <person name="Phillips M.A."/>
        </authorList>
    </citation>
    <scope>NUCLEOTIDE SEQUENCE [LARGE SCALE GENOMIC DNA]</scope>
    <source>
        <strain evidence="3">SAF-2024a</strain>
        <tissue evidence="3">Leaf</tissue>
    </source>
</reference>
<gene>
    <name evidence="3" type="ORF">AAHA92_26287</name>
</gene>
<protein>
    <submittedName>
        <fullName evidence="3">Cell wall protein</fullName>
    </submittedName>
</protein>
<dbReference type="EMBL" id="JBEAFC010000009">
    <property type="protein sequence ID" value="KAL1542154.1"/>
    <property type="molecule type" value="Genomic_DNA"/>
</dbReference>
<dbReference type="Proteomes" id="UP001567538">
    <property type="component" value="Unassembled WGS sequence"/>
</dbReference>
<evidence type="ECO:0000313" key="4">
    <source>
        <dbReference type="Proteomes" id="UP001567538"/>
    </source>
</evidence>
<feature type="signal peptide" evidence="2">
    <location>
        <begin position="1"/>
        <end position="25"/>
    </location>
</feature>
<evidence type="ECO:0000313" key="3">
    <source>
        <dbReference type="EMBL" id="KAL1542154.1"/>
    </source>
</evidence>
<feature type="region of interest" description="Disordered" evidence="1">
    <location>
        <begin position="70"/>
        <end position="94"/>
    </location>
</feature>
<accession>A0ABD1GG15</accession>
<comment type="caution">
    <text evidence="3">The sequence shown here is derived from an EMBL/GenBank/DDBJ whole genome shotgun (WGS) entry which is preliminary data.</text>
</comment>
<keyword evidence="2" id="KW-0732">Signal</keyword>
<evidence type="ECO:0000256" key="1">
    <source>
        <dbReference type="SAM" id="MobiDB-lite"/>
    </source>
</evidence>
<proteinExistence type="predicted"/>